<keyword evidence="1" id="KW-1133">Transmembrane helix</keyword>
<proteinExistence type="predicted"/>
<dbReference type="Pfam" id="PF26449">
    <property type="entry name" value="DUF8128"/>
    <property type="match status" value="1"/>
</dbReference>
<dbReference type="Proteomes" id="UP000177325">
    <property type="component" value="Unassembled WGS sequence"/>
</dbReference>
<evidence type="ECO:0000313" key="3">
    <source>
        <dbReference type="EMBL" id="OGG85086.1"/>
    </source>
</evidence>
<keyword evidence="1" id="KW-0812">Transmembrane</keyword>
<comment type="caution">
    <text evidence="3">The sequence shown here is derived from an EMBL/GenBank/DDBJ whole genome shotgun (WGS) entry which is preliminary data.</text>
</comment>
<accession>A0A1F6FGW7</accession>
<reference evidence="3 4" key="1">
    <citation type="journal article" date="2016" name="Nat. Commun.">
        <title>Thousands of microbial genomes shed light on interconnected biogeochemical processes in an aquifer system.</title>
        <authorList>
            <person name="Anantharaman K."/>
            <person name="Brown C.T."/>
            <person name="Hug L.A."/>
            <person name="Sharon I."/>
            <person name="Castelle C.J."/>
            <person name="Probst A.J."/>
            <person name="Thomas B.C."/>
            <person name="Singh A."/>
            <person name="Wilkins M.J."/>
            <person name="Karaoz U."/>
            <person name="Brodie E.L."/>
            <person name="Williams K.H."/>
            <person name="Hubbard S.S."/>
            <person name="Banfield J.F."/>
        </authorList>
    </citation>
    <scope>NUCLEOTIDE SEQUENCE [LARGE SCALE GENOMIC DNA]</scope>
</reference>
<protein>
    <recommendedName>
        <fullName evidence="2">DUF8128 domain-containing protein</fullName>
    </recommendedName>
</protein>
<gene>
    <name evidence="3" type="ORF">A3G90_03430</name>
</gene>
<feature type="transmembrane region" description="Helical" evidence="1">
    <location>
        <begin position="39"/>
        <end position="60"/>
    </location>
</feature>
<dbReference type="AlphaFoldDB" id="A0A1F6FGW7"/>
<sequence>MGEIIKTIFGATAGPLMLVLGLLVFIYLLNLMNIDPGPIFSVMVALTPIWLPITLFYLTFDRWMYYIQNKFAANQGRSTLRIHLPQNVFKSPEAMESVISQIHNVNSPDNLMQTYLDGKHPLTFSFELVSTGGEVRFYINVPTKKTKNALEAQLYAQYPGIEVVEEDIDYTDEIPWDPERYEYMAFHMGKKEDEIFPIKTYIDFGLDKLPKEEEKFEPMAAMLEQLGKVKPHERVWIQILAVPHVKKVFKNGHLTETPTWDKKAIAKINEILKRDQRPDPDSETYERAPMLTMNERDTIAAIERNIGKYAYEVGIRWLYITEKGKFDGDLISPTLRSFSQYDIIGRNGLSPRWRTDFDYKMFSDPKGRRIKKWKEQELGLYKGRVYYHRDRVGGADAMKVFSAEELATIYHIPGTSVVTPSLPRITSARKEAPSNLPTGLATGI</sequence>
<feature type="domain" description="DUF8128" evidence="2">
    <location>
        <begin position="75"/>
        <end position="323"/>
    </location>
</feature>
<keyword evidence="1" id="KW-0472">Membrane</keyword>
<evidence type="ECO:0000313" key="4">
    <source>
        <dbReference type="Proteomes" id="UP000177325"/>
    </source>
</evidence>
<evidence type="ECO:0000256" key="1">
    <source>
        <dbReference type="SAM" id="Phobius"/>
    </source>
</evidence>
<organism evidence="3 4">
    <name type="scientific">Candidatus Kaiserbacteria bacterium RIFCSPLOWO2_12_FULL_45_26</name>
    <dbReference type="NCBI Taxonomy" id="1798525"/>
    <lineage>
        <taxon>Bacteria</taxon>
        <taxon>Candidatus Kaiseribacteriota</taxon>
    </lineage>
</organism>
<feature type="transmembrane region" description="Helical" evidence="1">
    <location>
        <begin position="7"/>
        <end position="27"/>
    </location>
</feature>
<dbReference type="EMBL" id="MFMM01000001">
    <property type="protein sequence ID" value="OGG85086.1"/>
    <property type="molecule type" value="Genomic_DNA"/>
</dbReference>
<dbReference type="InterPro" id="IPR058441">
    <property type="entry name" value="DUF8128"/>
</dbReference>
<evidence type="ECO:0000259" key="2">
    <source>
        <dbReference type="Pfam" id="PF26449"/>
    </source>
</evidence>
<name>A0A1F6FGW7_9BACT</name>
<dbReference type="STRING" id="1798525.A3G90_03430"/>